<dbReference type="AlphaFoldDB" id="A0A066UE80"/>
<proteinExistence type="predicted"/>
<dbReference type="Proteomes" id="UP000035860">
    <property type="component" value="Unassembled WGS sequence"/>
</dbReference>
<comment type="caution">
    <text evidence="2">The sequence shown here is derived from an EMBL/GenBank/DDBJ whole genome shotgun (WGS) entry which is preliminary data.</text>
</comment>
<keyword evidence="3" id="KW-1185">Reference proteome</keyword>
<dbReference type="RefSeq" id="WP_155399837.1">
    <property type="nucleotide sequence ID" value="NZ_AOMT01000013.1"/>
</dbReference>
<gene>
    <name evidence="2" type="ORF">MBO_03542</name>
</gene>
<feature type="region of interest" description="Disordered" evidence="1">
    <location>
        <begin position="1"/>
        <end position="23"/>
    </location>
</feature>
<dbReference type="OrthoDB" id="8606823at2"/>
<dbReference type="EMBL" id="AOMT01000013">
    <property type="protein sequence ID" value="KDN25420.1"/>
    <property type="molecule type" value="Genomic_DNA"/>
</dbReference>
<accession>A0A066UE80</accession>
<sequence length="50" mass="5336">MLDTAGSGERHVSQNGILGHGGEWHQKGDVATFAYKNIHGVPAEVSFEAE</sequence>
<reference evidence="2 3" key="1">
    <citation type="journal article" date="2014" name="Genome Announc.">
        <title>Draft Genome Sequence of Moraxella bovoculi Strain 237T (ATCC BAA-1259T) Isolated from a Calf with Infectious Bovine Keratoconjunctivitis.</title>
        <authorList>
            <person name="Calcutt M.J."/>
            <person name="Foecking M.F."/>
            <person name="Martin N.T."/>
            <person name="Mhlanga-Mutangadura T."/>
            <person name="Reilly T.J."/>
        </authorList>
    </citation>
    <scope>NUCLEOTIDE SEQUENCE [LARGE SCALE GENOMIC DNA]</scope>
    <source>
        <strain evidence="2 3">237</strain>
    </source>
</reference>
<evidence type="ECO:0000313" key="3">
    <source>
        <dbReference type="Proteomes" id="UP000035860"/>
    </source>
</evidence>
<evidence type="ECO:0000313" key="2">
    <source>
        <dbReference type="EMBL" id="KDN25420.1"/>
    </source>
</evidence>
<protein>
    <submittedName>
        <fullName evidence="2">Uncharacterized protein</fullName>
    </submittedName>
</protein>
<evidence type="ECO:0000256" key="1">
    <source>
        <dbReference type="SAM" id="MobiDB-lite"/>
    </source>
</evidence>
<dbReference type="GeneID" id="301976440"/>
<name>A0A066UE80_9GAMM</name>
<organism evidence="2 3">
    <name type="scientific">Moraxella bovoculi 237</name>
    <dbReference type="NCBI Taxonomy" id="743974"/>
    <lineage>
        <taxon>Bacteria</taxon>
        <taxon>Pseudomonadati</taxon>
        <taxon>Pseudomonadota</taxon>
        <taxon>Gammaproteobacteria</taxon>
        <taxon>Moraxellales</taxon>
        <taxon>Moraxellaceae</taxon>
        <taxon>Moraxella</taxon>
    </lineage>
</organism>